<evidence type="ECO:0000313" key="4">
    <source>
        <dbReference type="WBParaSite" id="HPBE_0001173501-mRNA-1"/>
    </source>
</evidence>
<feature type="region of interest" description="Disordered" evidence="1">
    <location>
        <begin position="105"/>
        <end position="145"/>
    </location>
</feature>
<accession>A0A183FU96</accession>
<proteinExistence type="predicted"/>
<dbReference type="AlphaFoldDB" id="A0A183FU96"/>
<dbReference type="OrthoDB" id="10066279at2759"/>
<evidence type="ECO:0000313" key="2">
    <source>
        <dbReference type="EMBL" id="VDO89647.1"/>
    </source>
</evidence>
<evidence type="ECO:0000256" key="1">
    <source>
        <dbReference type="SAM" id="MobiDB-lite"/>
    </source>
</evidence>
<gene>
    <name evidence="2" type="ORF">HPBE_LOCUS11736</name>
</gene>
<evidence type="ECO:0000313" key="3">
    <source>
        <dbReference type="Proteomes" id="UP000050761"/>
    </source>
</evidence>
<accession>A0A3P7ZYZ3</accession>
<sequence>MVDAPSRGSLGGVDDLVSFLESASTSDRSAFQKRANVIFECRTCATLFRKADGFMRHVMRCDSSRGSDAEPETDRRSLYSSSAMISSAARVSRVVPLKKQLINGMASTPSSAPTLQQSPAVEKKPEMKMPGVKKVGRPSNAERMNSGKFPVKKAQAAMPTVTAPVVAVAGASETKAAPARVQKRAYTHHLSPKGSPPKIQNTNVDVVVPTKTAKPFDIEKADLGSEIRPSRARKTPKWLEDTFVV</sequence>
<dbReference type="WBParaSite" id="HPBE_0001173501-mRNA-1">
    <property type="protein sequence ID" value="HPBE_0001173501-mRNA-1"/>
    <property type="gene ID" value="HPBE_0001173501"/>
</dbReference>
<organism evidence="3 4">
    <name type="scientific">Heligmosomoides polygyrus</name>
    <name type="common">Parasitic roundworm</name>
    <dbReference type="NCBI Taxonomy" id="6339"/>
    <lineage>
        <taxon>Eukaryota</taxon>
        <taxon>Metazoa</taxon>
        <taxon>Ecdysozoa</taxon>
        <taxon>Nematoda</taxon>
        <taxon>Chromadorea</taxon>
        <taxon>Rhabditida</taxon>
        <taxon>Rhabditina</taxon>
        <taxon>Rhabditomorpha</taxon>
        <taxon>Strongyloidea</taxon>
        <taxon>Heligmosomidae</taxon>
        <taxon>Heligmosomoides</taxon>
    </lineage>
</organism>
<name>A0A183FU96_HELPZ</name>
<reference evidence="2 3" key="1">
    <citation type="submission" date="2018-11" db="EMBL/GenBank/DDBJ databases">
        <authorList>
            <consortium name="Pathogen Informatics"/>
        </authorList>
    </citation>
    <scope>NUCLEOTIDE SEQUENCE [LARGE SCALE GENOMIC DNA]</scope>
</reference>
<protein>
    <submittedName>
        <fullName evidence="4">C2H2-type domain-containing protein</fullName>
    </submittedName>
</protein>
<reference evidence="4" key="2">
    <citation type="submission" date="2019-09" db="UniProtKB">
        <authorList>
            <consortium name="WormBaseParasite"/>
        </authorList>
    </citation>
    <scope>IDENTIFICATION</scope>
</reference>
<keyword evidence="3" id="KW-1185">Reference proteome</keyword>
<dbReference type="Proteomes" id="UP000050761">
    <property type="component" value="Unassembled WGS sequence"/>
</dbReference>
<dbReference type="EMBL" id="UZAH01027211">
    <property type="protein sequence ID" value="VDO89647.1"/>
    <property type="molecule type" value="Genomic_DNA"/>
</dbReference>
<feature type="compositionally biased region" description="Polar residues" evidence="1">
    <location>
        <begin position="105"/>
        <end position="119"/>
    </location>
</feature>